<accession>A0A318TNU9</accession>
<gene>
    <name evidence="10" type="ORF">BJ095_11224</name>
</gene>
<organism evidence="10 11">
    <name type="scientific">Ureibacillus chungkukjangi</name>
    <dbReference type="NCBI Taxonomy" id="1202712"/>
    <lineage>
        <taxon>Bacteria</taxon>
        <taxon>Bacillati</taxon>
        <taxon>Bacillota</taxon>
        <taxon>Bacilli</taxon>
        <taxon>Bacillales</taxon>
        <taxon>Caryophanaceae</taxon>
        <taxon>Ureibacillus</taxon>
    </lineage>
</organism>
<dbReference type="RefSeq" id="WP_107932936.1">
    <property type="nucleotide sequence ID" value="NZ_JAMAWO010000001.1"/>
</dbReference>
<dbReference type="Gene3D" id="3.40.50.720">
    <property type="entry name" value="NAD(P)-binding Rossmann-like Domain"/>
    <property type="match status" value="1"/>
</dbReference>
<dbReference type="Pfam" id="PF16363">
    <property type="entry name" value="GDP_Man_Dehyd"/>
    <property type="match status" value="1"/>
</dbReference>
<evidence type="ECO:0000256" key="3">
    <source>
        <dbReference type="ARBA" id="ARBA00008178"/>
    </source>
</evidence>
<sequence length="332" mass="38105">MPKKKVLVTGGAGFIGGNFVHYMVNQYPDYDIYNLDALTYAGDLLKHRAIKHNENYHFIHADIVDRAKMISLFERERFDFVLHFAAESHVDRSINEPSLFLQTNIMGTQALLDAALKVGVEKFVHISTDEVYGELDFDATLLFSESTPIQPNSPYSASKAASDFIVQAYHRTFGLPMNITRCSNNYGPYQYPEKLIPLTILSAYQEKSIPVYGNGCNVRDWLHVYDHCTAIDKILHEGVNGDVYNIGGHNERTNIEVVKTILSSLSKPETLIEFVEDRLGHDKRYAIDPTKLEQLGWTPKYSFEKGIEETVQWYLCHREWWEPLLLEKHIQN</sequence>
<evidence type="ECO:0000259" key="9">
    <source>
        <dbReference type="Pfam" id="PF16363"/>
    </source>
</evidence>
<feature type="domain" description="NAD(P)-binding" evidence="9">
    <location>
        <begin position="7"/>
        <end position="310"/>
    </location>
</feature>
<dbReference type="CDD" id="cd05246">
    <property type="entry name" value="dTDP_GD_SDR_e"/>
    <property type="match status" value="1"/>
</dbReference>
<evidence type="ECO:0000256" key="1">
    <source>
        <dbReference type="ARBA" id="ARBA00001539"/>
    </source>
</evidence>
<dbReference type="Proteomes" id="UP000247416">
    <property type="component" value="Unassembled WGS sequence"/>
</dbReference>
<comment type="cofactor">
    <cofactor evidence="2 8">
        <name>NAD(+)</name>
        <dbReference type="ChEBI" id="CHEBI:57540"/>
    </cofactor>
</comment>
<dbReference type="EC" id="4.2.1.46" evidence="4 8"/>
<comment type="similarity">
    <text evidence="3 8">Belongs to the NAD(P)-dependent epimerase/dehydratase family. dTDP-glucose dehydratase subfamily.</text>
</comment>
<keyword evidence="11" id="KW-1185">Reference proteome</keyword>
<name>A0A318TNU9_9BACL</name>
<keyword evidence="7 8" id="KW-0456">Lyase</keyword>
<protein>
    <recommendedName>
        <fullName evidence="5 8">dTDP-glucose 4,6-dehydratase</fullName>
        <ecNumber evidence="4 8">4.2.1.46</ecNumber>
    </recommendedName>
</protein>
<dbReference type="InterPro" id="IPR036291">
    <property type="entry name" value="NAD(P)-bd_dom_sf"/>
</dbReference>
<comment type="caution">
    <text evidence="10">The sequence shown here is derived from an EMBL/GenBank/DDBJ whole genome shotgun (WGS) entry which is preliminary data.</text>
</comment>
<dbReference type="PANTHER" id="PTHR43000">
    <property type="entry name" value="DTDP-D-GLUCOSE 4,6-DEHYDRATASE-RELATED"/>
    <property type="match status" value="1"/>
</dbReference>
<dbReference type="FunFam" id="3.40.50.720:FF:000304">
    <property type="entry name" value="UDP-glucose 4,6-dehydratase"/>
    <property type="match status" value="1"/>
</dbReference>
<evidence type="ECO:0000313" key="11">
    <source>
        <dbReference type="Proteomes" id="UP000247416"/>
    </source>
</evidence>
<evidence type="ECO:0000256" key="8">
    <source>
        <dbReference type="RuleBase" id="RU004473"/>
    </source>
</evidence>
<keyword evidence="6" id="KW-0520">NAD</keyword>
<dbReference type="InterPro" id="IPR005888">
    <property type="entry name" value="dTDP_Gluc_deHydtase"/>
</dbReference>
<dbReference type="EMBL" id="QJTJ01000012">
    <property type="protein sequence ID" value="PYF06063.1"/>
    <property type="molecule type" value="Genomic_DNA"/>
</dbReference>
<evidence type="ECO:0000256" key="4">
    <source>
        <dbReference type="ARBA" id="ARBA00011990"/>
    </source>
</evidence>
<evidence type="ECO:0000256" key="7">
    <source>
        <dbReference type="ARBA" id="ARBA00023239"/>
    </source>
</evidence>
<dbReference type="AlphaFoldDB" id="A0A318TNU9"/>
<dbReference type="OrthoDB" id="9811743at2"/>
<evidence type="ECO:0000313" key="10">
    <source>
        <dbReference type="EMBL" id="PYF06063.1"/>
    </source>
</evidence>
<dbReference type="GO" id="GO:0008460">
    <property type="term" value="F:dTDP-glucose 4,6-dehydratase activity"/>
    <property type="evidence" value="ECO:0007669"/>
    <property type="project" value="UniProtKB-EC"/>
</dbReference>
<evidence type="ECO:0000256" key="6">
    <source>
        <dbReference type="ARBA" id="ARBA00023027"/>
    </source>
</evidence>
<evidence type="ECO:0000256" key="5">
    <source>
        <dbReference type="ARBA" id="ARBA00016977"/>
    </source>
</evidence>
<dbReference type="GO" id="GO:0009225">
    <property type="term" value="P:nucleotide-sugar metabolic process"/>
    <property type="evidence" value="ECO:0007669"/>
    <property type="project" value="InterPro"/>
</dbReference>
<reference evidence="10 11" key="1">
    <citation type="submission" date="2018-06" db="EMBL/GenBank/DDBJ databases">
        <title>Genomic Encyclopedia of Archaeal and Bacterial Type Strains, Phase II (KMG-II): from individual species to whole genera.</title>
        <authorList>
            <person name="Goeker M."/>
        </authorList>
    </citation>
    <scope>NUCLEOTIDE SEQUENCE [LARGE SCALE GENOMIC DNA]</scope>
    <source>
        <strain evidence="10 11">KACC 16626</strain>
    </source>
</reference>
<evidence type="ECO:0000256" key="2">
    <source>
        <dbReference type="ARBA" id="ARBA00001911"/>
    </source>
</evidence>
<proteinExistence type="inferred from homology"/>
<dbReference type="NCBIfam" id="TIGR01181">
    <property type="entry name" value="dTDP_gluc_dehyt"/>
    <property type="match status" value="1"/>
</dbReference>
<dbReference type="InterPro" id="IPR016040">
    <property type="entry name" value="NAD(P)-bd_dom"/>
</dbReference>
<dbReference type="Gene3D" id="3.90.25.10">
    <property type="entry name" value="UDP-galactose 4-epimerase, domain 1"/>
    <property type="match status" value="1"/>
</dbReference>
<dbReference type="SUPFAM" id="SSF51735">
    <property type="entry name" value="NAD(P)-binding Rossmann-fold domains"/>
    <property type="match status" value="1"/>
</dbReference>
<comment type="catalytic activity">
    <reaction evidence="1 8">
        <text>dTDP-alpha-D-glucose = dTDP-4-dehydro-6-deoxy-alpha-D-glucose + H2O</text>
        <dbReference type="Rhea" id="RHEA:17221"/>
        <dbReference type="ChEBI" id="CHEBI:15377"/>
        <dbReference type="ChEBI" id="CHEBI:57477"/>
        <dbReference type="ChEBI" id="CHEBI:57649"/>
        <dbReference type="EC" id="4.2.1.46"/>
    </reaction>
</comment>